<organism evidence="5 6">
    <name type="scientific">Uncinocarpus reesii (strain UAMH 1704)</name>
    <dbReference type="NCBI Taxonomy" id="336963"/>
    <lineage>
        <taxon>Eukaryota</taxon>
        <taxon>Fungi</taxon>
        <taxon>Dikarya</taxon>
        <taxon>Ascomycota</taxon>
        <taxon>Pezizomycotina</taxon>
        <taxon>Eurotiomycetes</taxon>
        <taxon>Eurotiomycetidae</taxon>
        <taxon>Onygenales</taxon>
        <taxon>Onygenaceae</taxon>
        <taxon>Uncinocarpus</taxon>
    </lineage>
</organism>
<feature type="region of interest" description="Disordered" evidence="4">
    <location>
        <begin position="13"/>
        <end position="124"/>
    </location>
</feature>
<dbReference type="InterPro" id="IPR013256">
    <property type="entry name" value="Chromatin_SPT2"/>
</dbReference>
<dbReference type="Pfam" id="PF08243">
    <property type="entry name" value="SPT2"/>
    <property type="match status" value="1"/>
</dbReference>
<protein>
    <recommendedName>
        <fullName evidence="7">SPT2 chromatin protein</fullName>
    </recommendedName>
</protein>
<feature type="compositionally biased region" description="Low complexity" evidence="4">
    <location>
        <begin position="217"/>
        <end position="231"/>
    </location>
</feature>
<proteinExistence type="inferred from homology"/>
<evidence type="ECO:0000256" key="2">
    <source>
        <dbReference type="ARBA" id="ARBA00023054"/>
    </source>
</evidence>
<dbReference type="OrthoDB" id="5430658at2759"/>
<keyword evidence="6" id="KW-1185">Reference proteome</keyword>
<dbReference type="eggNOG" id="ENOG502SCZV">
    <property type="taxonomic scope" value="Eukaryota"/>
</dbReference>
<sequence length="329" mass="35897">MSFLNSVLTSIGTGDASIIPPSTHRQSASAPIPPITTKAPTIRNNNALSLGQKRKADDNVLRPTKVTRITKPSSVSATPQSRPSTPQAPVRTSSASKPATSLTPKSTPPHKSLNTTSSKPPVKGSYADIMAQAKALQQQKPLNVGLIRHQTVAKERMSKAKRERLLKEAKQRELEASKGKKPNMSGGSPALASRFKADRLHLRKSSSEPDYKGTARPSTTPSYTGTSGLPSRRGTKIIEKGSQGKPPRPRIRDEYLGTDEEDEGEDYYDDYSDASSDMEAGVMDVEEEEQAALRLARVEDERELKAEMEAKKAKLERKKKLAALSKSRR</sequence>
<feature type="compositionally biased region" description="Acidic residues" evidence="4">
    <location>
        <begin position="256"/>
        <end position="272"/>
    </location>
</feature>
<dbReference type="SMART" id="SM00784">
    <property type="entry name" value="SPT2"/>
    <property type="match status" value="1"/>
</dbReference>
<evidence type="ECO:0000313" key="5">
    <source>
        <dbReference type="EMBL" id="EEP76648.1"/>
    </source>
</evidence>
<comment type="similarity">
    <text evidence="1">Belongs to the SPT2 family.</text>
</comment>
<dbReference type="RefSeq" id="XP_002541981.1">
    <property type="nucleotide sequence ID" value="XM_002541935.1"/>
</dbReference>
<dbReference type="HOGENOM" id="CLU_068909_0_0_1"/>
<dbReference type="Proteomes" id="UP000002058">
    <property type="component" value="Unassembled WGS sequence"/>
</dbReference>
<dbReference type="InParanoid" id="C4JIG0"/>
<evidence type="ECO:0000256" key="4">
    <source>
        <dbReference type="SAM" id="MobiDB-lite"/>
    </source>
</evidence>
<keyword evidence="2 3" id="KW-0175">Coiled coil</keyword>
<gene>
    <name evidence="5" type="ORF">UREG_01497</name>
</gene>
<dbReference type="STRING" id="336963.C4JIG0"/>
<feature type="compositionally biased region" description="Basic and acidic residues" evidence="4">
    <location>
        <begin position="153"/>
        <end position="178"/>
    </location>
</feature>
<evidence type="ECO:0000256" key="3">
    <source>
        <dbReference type="SAM" id="Coils"/>
    </source>
</evidence>
<evidence type="ECO:0008006" key="7">
    <source>
        <dbReference type="Google" id="ProtNLM"/>
    </source>
</evidence>
<evidence type="ECO:0000256" key="1">
    <source>
        <dbReference type="ARBA" id="ARBA00006461"/>
    </source>
</evidence>
<dbReference type="KEGG" id="ure:UREG_01497"/>
<dbReference type="OMA" id="QHKKVEK"/>
<feature type="compositionally biased region" description="Polar residues" evidence="4">
    <location>
        <begin position="70"/>
        <end position="105"/>
    </location>
</feature>
<reference evidence="6" key="1">
    <citation type="journal article" date="2009" name="Genome Res.">
        <title>Comparative genomic analyses of the human fungal pathogens Coccidioides and their relatives.</title>
        <authorList>
            <person name="Sharpton T.J."/>
            <person name="Stajich J.E."/>
            <person name="Rounsley S.D."/>
            <person name="Gardner M.J."/>
            <person name="Wortman J.R."/>
            <person name="Jordar V.S."/>
            <person name="Maiti R."/>
            <person name="Kodira C.D."/>
            <person name="Neafsey D.E."/>
            <person name="Zeng Q."/>
            <person name="Hung C.-Y."/>
            <person name="McMahan C."/>
            <person name="Muszewska A."/>
            <person name="Grynberg M."/>
            <person name="Mandel M.A."/>
            <person name="Kellner E.M."/>
            <person name="Barker B.M."/>
            <person name="Galgiani J.N."/>
            <person name="Orbach M.J."/>
            <person name="Kirkland T.N."/>
            <person name="Cole G.T."/>
            <person name="Henn M.R."/>
            <person name="Birren B.W."/>
            <person name="Taylor J.W."/>
        </authorList>
    </citation>
    <scope>NUCLEOTIDE SEQUENCE [LARGE SCALE GENOMIC DNA]</scope>
    <source>
        <strain evidence="6">UAMH 1704</strain>
    </source>
</reference>
<dbReference type="GeneID" id="8440913"/>
<feature type="compositionally biased region" description="Basic and acidic residues" evidence="4">
    <location>
        <begin position="195"/>
        <end position="213"/>
    </location>
</feature>
<dbReference type="VEuPathDB" id="FungiDB:UREG_01497"/>
<feature type="region of interest" description="Disordered" evidence="4">
    <location>
        <begin position="153"/>
        <end position="274"/>
    </location>
</feature>
<dbReference type="EMBL" id="CH476615">
    <property type="protein sequence ID" value="EEP76648.1"/>
    <property type="molecule type" value="Genomic_DNA"/>
</dbReference>
<feature type="coiled-coil region" evidence="3">
    <location>
        <begin position="298"/>
        <end position="325"/>
    </location>
</feature>
<dbReference type="AlphaFoldDB" id="C4JIG0"/>
<evidence type="ECO:0000313" key="6">
    <source>
        <dbReference type="Proteomes" id="UP000002058"/>
    </source>
</evidence>
<accession>C4JIG0</accession>
<name>C4JIG0_UNCRE</name>